<proteinExistence type="predicted"/>
<accession>A0ABP6LYY5</accession>
<dbReference type="EMBL" id="BAAAUF010000062">
    <property type="protein sequence ID" value="GAA3067922.1"/>
    <property type="molecule type" value="Genomic_DNA"/>
</dbReference>
<evidence type="ECO:0000256" key="1">
    <source>
        <dbReference type="SAM" id="MobiDB-lite"/>
    </source>
</evidence>
<keyword evidence="3" id="KW-1185">Reference proteome</keyword>
<evidence type="ECO:0000313" key="2">
    <source>
        <dbReference type="EMBL" id="GAA3067922.1"/>
    </source>
</evidence>
<name>A0ABP6LYY5_9ACTN</name>
<protein>
    <submittedName>
        <fullName evidence="2">Uncharacterized protein</fullName>
    </submittedName>
</protein>
<gene>
    <name evidence="2" type="ORF">GCM10010448_59070</name>
</gene>
<feature type="region of interest" description="Disordered" evidence="1">
    <location>
        <begin position="197"/>
        <end position="252"/>
    </location>
</feature>
<organism evidence="2 3">
    <name type="scientific">Streptomyces glomeratus</name>
    <dbReference type="NCBI Taxonomy" id="284452"/>
    <lineage>
        <taxon>Bacteria</taxon>
        <taxon>Bacillati</taxon>
        <taxon>Actinomycetota</taxon>
        <taxon>Actinomycetes</taxon>
        <taxon>Kitasatosporales</taxon>
        <taxon>Streptomycetaceae</taxon>
        <taxon>Streptomyces</taxon>
    </lineage>
</organism>
<comment type="caution">
    <text evidence="2">The sequence shown here is derived from an EMBL/GenBank/DDBJ whole genome shotgun (WGS) entry which is preliminary data.</text>
</comment>
<reference evidence="3" key="1">
    <citation type="journal article" date="2019" name="Int. J. Syst. Evol. Microbiol.">
        <title>The Global Catalogue of Microorganisms (GCM) 10K type strain sequencing project: providing services to taxonomists for standard genome sequencing and annotation.</title>
        <authorList>
            <consortium name="The Broad Institute Genomics Platform"/>
            <consortium name="The Broad Institute Genome Sequencing Center for Infectious Disease"/>
            <person name="Wu L."/>
            <person name="Ma J."/>
        </authorList>
    </citation>
    <scope>NUCLEOTIDE SEQUENCE [LARGE SCALE GENOMIC DNA]</scope>
    <source>
        <strain evidence="3">JCM 9091</strain>
    </source>
</reference>
<evidence type="ECO:0000313" key="3">
    <source>
        <dbReference type="Proteomes" id="UP001501532"/>
    </source>
</evidence>
<dbReference type="Proteomes" id="UP001501532">
    <property type="component" value="Unassembled WGS sequence"/>
</dbReference>
<sequence>MRTMAVFLASHRENGWAARDIKGVLGGATAREPGDFAASVTAQNRHQHLVLDLFELAHADSQAPMSVRTLLGRDQGELRLVCPGGRSQRLLHSSGVASARVSLPRRGSVSTHRARTPDGRCSAMITELAVERVEFTCGSCWHSWTVDYDVQRYRDKTGDEWEVFYRDNTAVPDPYTSQGAPPCEHCGRRWVGRLKARRPVPLSGDGEAPRSRVPAEGGHRPERHTAPMLHAAGHPQPQSGAPASQPSRKPFG</sequence>
<feature type="compositionally biased region" description="Low complexity" evidence="1">
    <location>
        <begin position="235"/>
        <end position="252"/>
    </location>
</feature>